<comment type="pathway">
    <text evidence="2">Quinol/quinone metabolism; menaquinone biosynthesis.</text>
</comment>
<evidence type="ECO:0000256" key="7">
    <source>
        <dbReference type="ARBA" id="ARBA00022989"/>
    </source>
</evidence>
<comment type="subcellular location">
    <subcellularLocation>
        <location evidence="1">Membrane</location>
        <topology evidence="1">Multi-pass membrane protein</topology>
    </subcellularLocation>
</comment>
<evidence type="ECO:0000313" key="11">
    <source>
        <dbReference type="EMBL" id="CAB4628499.1"/>
    </source>
</evidence>
<feature type="transmembrane region" description="Helical" evidence="10">
    <location>
        <begin position="134"/>
        <end position="152"/>
    </location>
</feature>
<organism evidence="11">
    <name type="scientific">freshwater metagenome</name>
    <dbReference type="NCBI Taxonomy" id="449393"/>
    <lineage>
        <taxon>unclassified sequences</taxon>
        <taxon>metagenomes</taxon>
        <taxon>ecological metagenomes</taxon>
    </lineage>
</organism>
<feature type="transmembrane region" description="Helical" evidence="10">
    <location>
        <begin position="285"/>
        <end position="305"/>
    </location>
</feature>
<evidence type="ECO:0000256" key="9">
    <source>
        <dbReference type="SAM" id="MobiDB-lite"/>
    </source>
</evidence>
<dbReference type="GO" id="GO:0042371">
    <property type="term" value="P:vitamin K biosynthetic process"/>
    <property type="evidence" value="ECO:0007669"/>
    <property type="project" value="TreeGrafter"/>
</dbReference>
<evidence type="ECO:0000256" key="10">
    <source>
        <dbReference type="SAM" id="Phobius"/>
    </source>
</evidence>
<dbReference type="InterPro" id="IPR000537">
    <property type="entry name" value="UbiA_prenyltransferase"/>
</dbReference>
<feature type="transmembrane region" description="Helical" evidence="10">
    <location>
        <begin position="52"/>
        <end position="71"/>
    </location>
</feature>
<dbReference type="AlphaFoldDB" id="A0A6J6IWV5"/>
<sequence length="334" mass="35760">MASRTSKKKRPTGNRGGRPGTQKIVPHGAQVQITVRPATFGDWVSAARPATLGLGFAPVLLGWGVAILQFLLDDVNPWDALPLSVVALCFVVALALQIGVNFANDYSDGIRGTDAHRVGPTRLTASGAAPAKHVRLVAFIFFGIAALAGLGITVLTQIWWLPAVGAAAIAAAWFYTGGKKPYGYSGLGELMVFIFFGLVATSGTAFLLVQTVWIDSILAGVAMGLFSMAVLHINNVRDRATDIAAGKRTLATRMPLWLGRAFYTFLLLAPFGILVYFSLILISAFWGFFALFVAAPALLITWTATNPREYVLVLKLTVWTSVAYAGMLAYAFAF</sequence>
<feature type="transmembrane region" description="Helical" evidence="10">
    <location>
        <begin position="312"/>
        <end position="333"/>
    </location>
</feature>
<dbReference type="CDD" id="cd13962">
    <property type="entry name" value="PT_UbiA_UBIAD1"/>
    <property type="match status" value="1"/>
</dbReference>
<feature type="compositionally biased region" description="Basic residues" evidence="9">
    <location>
        <begin position="1"/>
        <end position="12"/>
    </location>
</feature>
<dbReference type="InterPro" id="IPR026046">
    <property type="entry name" value="UBIAD1"/>
</dbReference>
<feature type="transmembrane region" description="Helical" evidence="10">
    <location>
        <begin position="158"/>
        <end position="178"/>
    </location>
</feature>
<dbReference type="NCBIfam" id="NF004751">
    <property type="entry name" value="PRK06080.1-3"/>
    <property type="match status" value="1"/>
</dbReference>
<accession>A0A6J6IWV5</accession>
<keyword evidence="3" id="KW-0474">Menaquinone biosynthesis</keyword>
<evidence type="ECO:0000256" key="8">
    <source>
        <dbReference type="ARBA" id="ARBA00023136"/>
    </source>
</evidence>
<dbReference type="UniPathway" id="UPA00079"/>
<dbReference type="GO" id="GO:0046428">
    <property type="term" value="F:1,4-dihydroxy-2-naphthoate polyprenyltransferase activity"/>
    <property type="evidence" value="ECO:0007669"/>
    <property type="project" value="InterPro"/>
</dbReference>
<evidence type="ECO:0000256" key="1">
    <source>
        <dbReference type="ARBA" id="ARBA00004141"/>
    </source>
</evidence>
<feature type="transmembrane region" description="Helical" evidence="10">
    <location>
        <begin position="257"/>
        <end position="279"/>
    </location>
</feature>
<keyword evidence="5" id="KW-0808">Transferase</keyword>
<proteinExistence type="inferred from homology"/>
<evidence type="ECO:0000256" key="2">
    <source>
        <dbReference type="ARBA" id="ARBA00004863"/>
    </source>
</evidence>
<evidence type="ECO:0000256" key="6">
    <source>
        <dbReference type="ARBA" id="ARBA00022692"/>
    </source>
</evidence>
<dbReference type="NCBIfam" id="TIGR00751">
    <property type="entry name" value="menA"/>
    <property type="match status" value="1"/>
</dbReference>
<dbReference type="PANTHER" id="PTHR13929:SF0">
    <property type="entry name" value="UBIA PRENYLTRANSFERASE DOMAIN-CONTAINING PROTEIN 1"/>
    <property type="match status" value="1"/>
</dbReference>
<dbReference type="HAMAP" id="MF_01937">
    <property type="entry name" value="MenA_1"/>
    <property type="match status" value="1"/>
</dbReference>
<feature type="transmembrane region" description="Helical" evidence="10">
    <location>
        <begin position="190"/>
        <end position="210"/>
    </location>
</feature>
<evidence type="ECO:0000256" key="5">
    <source>
        <dbReference type="ARBA" id="ARBA00022679"/>
    </source>
</evidence>
<dbReference type="InterPro" id="IPR044878">
    <property type="entry name" value="UbiA_sf"/>
</dbReference>
<feature type="transmembrane region" description="Helical" evidence="10">
    <location>
        <begin position="216"/>
        <end position="236"/>
    </location>
</feature>
<gene>
    <name evidence="11" type="ORF">UFOPK1961_00600</name>
</gene>
<keyword evidence="6 10" id="KW-0812">Transmembrane</keyword>
<dbReference type="GO" id="GO:0009234">
    <property type="term" value="P:menaquinone biosynthetic process"/>
    <property type="evidence" value="ECO:0007669"/>
    <property type="project" value="UniProtKB-UniPathway"/>
</dbReference>
<dbReference type="PIRSF" id="PIRSF005355">
    <property type="entry name" value="UBIAD1"/>
    <property type="match status" value="1"/>
</dbReference>
<keyword evidence="7 10" id="KW-1133">Transmembrane helix</keyword>
<feature type="transmembrane region" description="Helical" evidence="10">
    <location>
        <begin position="83"/>
        <end position="103"/>
    </location>
</feature>
<reference evidence="11" key="1">
    <citation type="submission" date="2020-05" db="EMBL/GenBank/DDBJ databases">
        <authorList>
            <person name="Chiriac C."/>
            <person name="Salcher M."/>
            <person name="Ghai R."/>
            <person name="Kavagutti S V."/>
        </authorList>
    </citation>
    <scope>NUCLEOTIDE SEQUENCE</scope>
</reference>
<dbReference type="PANTHER" id="PTHR13929">
    <property type="entry name" value="1,4-DIHYDROXY-2-NAPHTHOATE OCTAPRENYLTRANSFERASE"/>
    <property type="match status" value="1"/>
</dbReference>
<evidence type="ECO:0000256" key="4">
    <source>
        <dbReference type="ARBA" id="ARBA00022475"/>
    </source>
</evidence>
<feature type="region of interest" description="Disordered" evidence="9">
    <location>
        <begin position="1"/>
        <end position="24"/>
    </location>
</feature>
<dbReference type="InterPro" id="IPR004657">
    <property type="entry name" value="MenA"/>
</dbReference>
<protein>
    <submittedName>
        <fullName evidence="11">Unannotated protein</fullName>
    </submittedName>
</protein>
<dbReference type="Pfam" id="PF01040">
    <property type="entry name" value="UbiA"/>
    <property type="match status" value="1"/>
</dbReference>
<keyword evidence="4" id="KW-1003">Cell membrane</keyword>
<dbReference type="Gene3D" id="1.10.357.140">
    <property type="entry name" value="UbiA prenyltransferase"/>
    <property type="match status" value="1"/>
</dbReference>
<evidence type="ECO:0000256" key="3">
    <source>
        <dbReference type="ARBA" id="ARBA00022428"/>
    </source>
</evidence>
<keyword evidence="8 10" id="KW-0472">Membrane</keyword>
<name>A0A6J6IWV5_9ZZZZ</name>
<dbReference type="EMBL" id="CAEZVJ010000054">
    <property type="protein sequence ID" value="CAB4628499.1"/>
    <property type="molecule type" value="Genomic_DNA"/>
</dbReference>
<dbReference type="GO" id="GO:0016020">
    <property type="term" value="C:membrane"/>
    <property type="evidence" value="ECO:0007669"/>
    <property type="project" value="UniProtKB-SubCell"/>
</dbReference>